<feature type="transmembrane region" description="Helical" evidence="2">
    <location>
        <begin position="430"/>
        <end position="452"/>
    </location>
</feature>
<dbReference type="Proteomes" id="UP000620156">
    <property type="component" value="Unassembled WGS sequence"/>
</dbReference>
<feature type="transmembrane region" description="Helical" evidence="2">
    <location>
        <begin position="598"/>
        <end position="623"/>
    </location>
</feature>
<dbReference type="InterPro" id="IPR027417">
    <property type="entry name" value="P-loop_NTPase"/>
</dbReference>
<keyword evidence="4" id="KW-1185">Reference proteome</keyword>
<keyword evidence="2" id="KW-1133">Transmembrane helix</keyword>
<feature type="transmembrane region" description="Helical" evidence="2">
    <location>
        <begin position="665"/>
        <end position="685"/>
    </location>
</feature>
<organism evidence="3 4">
    <name type="scientific">Streptomyces ruber</name>
    <dbReference type="NCBI Taxonomy" id="83378"/>
    <lineage>
        <taxon>Bacteria</taxon>
        <taxon>Bacillati</taxon>
        <taxon>Actinomycetota</taxon>
        <taxon>Actinomycetes</taxon>
        <taxon>Kitasatosporales</taxon>
        <taxon>Streptomycetaceae</taxon>
        <taxon>Streptomyces</taxon>
    </lineage>
</organism>
<feature type="transmembrane region" description="Helical" evidence="2">
    <location>
        <begin position="514"/>
        <end position="537"/>
    </location>
</feature>
<dbReference type="RefSeq" id="WP_189214836.1">
    <property type="nucleotide sequence ID" value="NZ_BMQK01000001.1"/>
</dbReference>
<dbReference type="SMART" id="SM00320">
    <property type="entry name" value="WD40"/>
    <property type="match status" value="2"/>
</dbReference>
<feature type="transmembrane region" description="Helical" evidence="2">
    <location>
        <begin position="765"/>
        <end position="786"/>
    </location>
</feature>
<dbReference type="Gene3D" id="3.40.50.300">
    <property type="entry name" value="P-loop containing nucleotide triphosphate hydrolases"/>
    <property type="match status" value="1"/>
</dbReference>
<dbReference type="Pfam" id="PF00400">
    <property type="entry name" value="WD40"/>
    <property type="match status" value="1"/>
</dbReference>
<feature type="transmembrane region" description="Helical" evidence="2">
    <location>
        <begin position="472"/>
        <end position="493"/>
    </location>
</feature>
<feature type="repeat" description="WD" evidence="1">
    <location>
        <begin position="995"/>
        <end position="1026"/>
    </location>
</feature>
<dbReference type="SUPFAM" id="SSF82171">
    <property type="entry name" value="DPP6 N-terminal domain-like"/>
    <property type="match status" value="1"/>
</dbReference>
<dbReference type="PROSITE" id="PS50082">
    <property type="entry name" value="WD_REPEATS_2"/>
    <property type="match status" value="1"/>
</dbReference>
<gene>
    <name evidence="3" type="ORF">GCM10010145_04150</name>
</gene>
<keyword evidence="1" id="KW-0853">WD repeat</keyword>
<keyword evidence="2" id="KW-0472">Membrane</keyword>
<dbReference type="EMBL" id="BMQK01000001">
    <property type="protein sequence ID" value="GGQ39621.1"/>
    <property type="molecule type" value="Genomic_DNA"/>
</dbReference>
<dbReference type="InterPro" id="IPR015943">
    <property type="entry name" value="WD40/YVTN_repeat-like_dom_sf"/>
</dbReference>
<evidence type="ECO:0000256" key="1">
    <source>
        <dbReference type="PROSITE-ProRule" id="PRU00221"/>
    </source>
</evidence>
<evidence type="ECO:0000313" key="4">
    <source>
        <dbReference type="Proteomes" id="UP000620156"/>
    </source>
</evidence>
<sequence length="1039" mass="112199">MATEPLQRSDPLSSVLSFFVGCAGLALSLADYFRSREVPPPDPAVLADELCRSVRLQWTDEARSRRLNDPRVLPLAWASTRRRVADRSEILIPADRTTATALPAFARRPRVVRQRLDGRLGSSFDAACAALANGYRGIPSRRLLLLGEPGAGKSALALMVTLGLTAENHRTAGGPVPVLLSVGSWDPVLESLDEWMVRRLADMYYSGRCGTPRLLLDQGLLIPVLDGLDEIPEVARRGAVRGVNGVLGCDRPVIVTCRSEEYEDVVKDGAPRLRGAPVIEIAPVAPDDAIAYLSDVTWPEETDWTPVYEALRERPGSAVAEALSTPLMVSLARMAFERTAWEGAGDSPAVLVDETRLDSRHAVEDYVTAKFVDSWRSGQAPAAADAAARSRRRNGGGREREWLTYLALYLHRHRERDLVWWRMPERLLSAWAGPSVALVGGLLLTVTVTALLTPEGTPTDPEEASAVRQSSLGSGMAVGAGFLILAMVVWWISSGRAPGRISLRAPGTLGRLRAGFRSGWSFTALPAGCVLAGTAAVALTGSNAREGVDTLLPAVGYVWTTVMAAAIGLSAHEWLSAAPVTAISSHPASSLRDDRRSALAGAAACGLAAGLTVFPLLVAYMVVLDLITSVATGLRGEPSLTELVLLHAQQVAASFGGYYEGRWHWAPFVYGSMLTCCCIGLLALLPRAWTRFLIFRIAAAATHNLPWRLMDFLERAHRGGILRHTGGHYQFRHIKIQDALSQGCTAAGPVTVPARATGAGSRTKLYCLLGATVLISTTTLAVHSTYPRDTSYLRFVPQHHVTVMKFVGTRLVMGDGRDTEVWDSVTGDPLPMADTPATHRARLRGHLPEEIVAHALSLDGHVVRGPGEAVTWIGKRPRLAFAPCRGPLEVWEAFPRDLVYREVKPSSHIRCHGVMAVSEDFGAVAGEGEDYSGSMNIRKIGDARVIHLEESLWPGQYPESAAFSPDGTYLAVGLSSGGLRIIDTSTRTRTRIGSATGHRATATALAFNADASRVAAYANGEVRIWDRHEWFKQSRIVAP</sequence>
<protein>
    <recommendedName>
        <fullName evidence="5">NACHT domain-containing protein</fullName>
    </recommendedName>
</protein>
<feature type="transmembrane region" description="Helical" evidence="2">
    <location>
        <begin position="557"/>
        <end position="577"/>
    </location>
</feature>
<evidence type="ECO:0008006" key="5">
    <source>
        <dbReference type="Google" id="ProtNLM"/>
    </source>
</evidence>
<evidence type="ECO:0000313" key="3">
    <source>
        <dbReference type="EMBL" id="GGQ39621.1"/>
    </source>
</evidence>
<dbReference type="SUPFAM" id="SSF52540">
    <property type="entry name" value="P-loop containing nucleoside triphosphate hydrolases"/>
    <property type="match status" value="1"/>
</dbReference>
<reference evidence="3" key="1">
    <citation type="journal article" date="2014" name="Int. J. Syst. Evol. Microbiol.">
        <title>Complete genome sequence of Corynebacterium casei LMG S-19264T (=DSM 44701T), isolated from a smear-ripened cheese.</title>
        <authorList>
            <consortium name="US DOE Joint Genome Institute (JGI-PGF)"/>
            <person name="Walter F."/>
            <person name="Albersmeier A."/>
            <person name="Kalinowski J."/>
            <person name="Ruckert C."/>
        </authorList>
    </citation>
    <scope>NUCLEOTIDE SEQUENCE</scope>
    <source>
        <strain evidence="3">JCM 3131</strain>
    </source>
</reference>
<dbReference type="AlphaFoldDB" id="A0A918BAH9"/>
<dbReference type="Gene3D" id="2.130.10.10">
    <property type="entry name" value="YVTN repeat-like/Quinoprotein amine dehydrogenase"/>
    <property type="match status" value="1"/>
</dbReference>
<name>A0A918BAH9_9ACTN</name>
<comment type="caution">
    <text evidence="3">The sequence shown here is derived from an EMBL/GenBank/DDBJ whole genome shotgun (WGS) entry which is preliminary data.</text>
</comment>
<reference evidence="3" key="2">
    <citation type="submission" date="2020-09" db="EMBL/GenBank/DDBJ databases">
        <authorList>
            <person name="Sun Q."/>
            <person name="Ohkuma M."/>
        </authorList>
    </citation>
    <scope>NUCLEOTIDE SEQUENCE</scope>
    <source>
        <strain evidence="3">JCM 3131</strain>
    </source>
</reference>
<keyword evidence="2" id="KW-0812">Transmembrane</keyword>
<dbReference type="InterPro" id="IPR001680">
    <property type="entry name" value="WD40_rpt"/>
</dbReference>
<proteinExistence type="predicted"/>
<evidence type="ECO:0000256" key="2">
    <source>
        <dbReference type="SAM" id="Phobius"/>
    </source>
</evidence>
<accession>A0A918BAH9</accession>